<proteinExistence type="predicted"/>
<name>A0A1Q3ERZ3_LENED</name>
<dbReference type="Proteomes" id="UP000188533">
    <property type="component" value="Unassembled WGS sequence"/>
</dbReference>
<organism evidence="1 2">
    <name type="scientific">Lentinula edodes</name>
    <name type="common">Shiitake mushroom</name>
    <name type="synonym">Lentinus edodes</name>
    <dbReference type="NCBI Taxonomy" id="5353"/>
    <lineage>
        <taxon>Eukaryota</taxon>
        <taxon>Fungi</taxon>
        <taxon>Dikarya</taxon>
        <taxon>Basidiomycota</taxon>
        <taxon>Agaricomycotina</taxon>
        <taxon>Agaricomycetes</taxon>
        <taxon>Agaricomycetidae</taxon>
        <taxon>Agaricales</taxon>
        <taxon>Marasmiineae</taxon>
        <taxon>Omphalotaceae</taxon>
        <taxon>Lentinula</taxon>
    </lineage>
</organism>
<keyword evidence="2" id="KW-1185">Reference proteome</keyword>
<gene>
    <name evidence="1" type="ORF">LENED_012187</name>
</gene>
<sequence>MAVEDNKRDSHPERPCVAFSRWDAVHCSLPRCSCYKVQFRRIFACSYGKNYMLAQDAYALGGLAGAQGPLEEVGEAVLKLHLDMNAMMKKAMAQRKLKLEDLVTG</sequence>
<dbReference type="AlphaFoldDB" id="A0A1Q3ERZ3"/>
<reference evidence="1 2" key="2">
    <citation type="submission" date="2017-02" db="EMBL/GenBank/DDBJ databases">
        <title>A genome survey and senescence transcriptome analysis in Lentinula edodes.</title>
        <authorList>
            <person name="Sakamoto Y."/>
            <person name="Nakade K."/>
            <person name="Sato S."/>
            <person name="Yoshida Y."/>
            <person name="Miyazaki K."/>
            <person name="Natsume S."/>
            <person name="Konno N."/>
        </authorList>
    </citation>
    <scope>NUCLEOTIDE SEQUENCE [LARGE SCALE GENOMIC DNA]</scope>
    <source>
        <strain evidence="1 2">NBRC 111202</strain>
    </source>
</reference>
<reference evidence="1 2" key="1">
    <citation type="submission" date="2016-08" db="EMBL/GenBank/DDBJ databases">
        <authorList>
            <consortium name="Lentinula edodes genome sequencing consortium"/>
            <person name="Sakamoto Y."/>
            <person name="Nakade K."/>
            <person name="Sato S."/>
            <person name="Yoshida Y."/>
            <person name="Miyazaki K."/>
            <person name="Natsume S."/>
            <person name="Konno N."/>
        </authorList>
    </citation>
    <scope>NUCLEOTIDE SEQUENCE [LARGE SCALE GENOMIC DNA]</scope>
    <source>
        <strain evidence="1 2">NBRC 111202</strain>
    </source>
</reference>
<protein>
    <submittedName>
        <fullName evidence="1">Uncharacterized protein</fullName>
    </submittedName>
</protein>
<dbReference type="EMBL" id="BDGU01001498">
    <property type="protein sequence ID" value="GAW09966.1"/>
    <property type="molecule type" value="Genomic_DNA"/>
</dbReference>
<comment type="caution">
    <text evidence="1">The sequence shown here is derived from an EMBL/GenBank/DDBJ whole genome shotgun (WGS) entry which is preliminary data.</text>
</comment>
<evidence type="ECO:0000313" key="2">
    <source>
        <dbReference type="Proteomes" id="UP000188533"/>
    </source>
</evidence>
<evidence type="ECO:0000313" key="1">
    <source>
        <dbReference type="EMBL" id="GAW09966.1"/>
    </source>
</evidence>
<accession>A0A1Q3ERZ3</accession>